<name>A0A5B7E0L7_PORTR</name>
<proteinExistence type="predicted"/>
<comment type="caution">
    <text evidence="1">The sequence shown here is derived from an EMBL/GenBank/DDBJ whole genome shotgun (WGS) entry which is preliminary data.</text>
</comment>
<keyword evidence="2" id="KW-1185">Reference proteome</keyword>
<protein>
    <submittedName>
        <fullName evidence="1">Uncharacterized protein</fullName>
    </submittedName>
</protein>
<evidence type="ECO:0000313" key="1">
    <source>
        <dbReference type="EMBL" id="MPC26867.1"/>
    </source>
</evidence>
<accession>A0A5B7E0L7</accession>
<dbReference type="Proteomes" id="UP000324222">
    <property type="component" value="Unassembled WGS sequence"/>
</dbReference>
<evidence type="ECO:0000313" key="2">
    <source>
        <dbReference type="Proteomes" id="UP000324222"/>
    </source>
</evidence>
<gene>
    <name evidence="1" type="ORF">E2C01_020018</name>
</gene>
<organism evidence="1 2">
    <name type="scientific">Portunus trituberculatus</name>
    <name type="common">Swimming crab</name>
    <name type="synonym">Neptunus trituberculatus</name>
    <dbReference type="NCBI Taxonomy" id="210409"/>
    <lineage>
        <taxon>Eukaryota</taxon>
        <taxon>Metazoa</taxon>
        <taxon>Ecdysozoa</taxon>
        <taxon>Arthropoda</taxon>
        <taxon>Crustacea</taxon>
        <taxon>Multicrustacea</taxon>
        <taxon>Malacostraca</taxon>
        <taxon>Eumalacostraca</taxon>
        <taxon>Eucarida</taxon>
        <taxon>Decapoda</taxon>
        <taxon>Pleocyemata</taxon>
        <taxon>Brachyura</taxon>
        <taxon>Eubrachyura</taxon>
        <taxon>Portunoidea</taxon>
        <taxon>Portunidae</taxon>
        <taxon>Portuninae</taxon>
        <taxon>Portunus</taxon>
    </lineage>
</organism>
<dbReference type="EMBL" id="VSRR010001663">
    <property type="protein sequence ID" value="MPC26867.1"/>
    <property type="molecule type" value="Genomic_DNA"/>
</dbReference>
<dbReference type="AlphaFoldDB" id="A0A5B7E0L7"/>
<reference evidence="1 2" key="1">
    <citation type="submission" date="2019-05" db="EMBL/GenBank/DDBJ databases">
        <title>Another draft genome of Portunus trituberculatus and its Hox gene families provides insights of decapod evolution.</title>
        <authorList>
            <person name="Jeong J.-H."/>
            <person name="Song I."/>
            <person name="Kim S."/>
            <person name="Choi T."/>
            <person name="Kim D."/>
            <person name="Ryu S."/>
            <person name="Kim W."/>
        </authorList>
    </citation>
    <scope>NUCLEOTIDE SEQUENCE [LARGE SCALE GENOMIC DNA]</scope>
    <source>
        <tissue evidence="1">Muscle</tissue>
    </source>
</reference>
<sequence>MGDTHHRFSIFHKLYHTERRTRHRSGGSGSSRVLINPSSHSLPLLPAFIPRLVVPGTSWTGAAAGAVRGPSRVTPLIVRRRDGDEFVLHHFGLTLTTNTNRIFLESTPACLSRQLHMKCYEGSKSRTSVDLTWQFPDRFALPYILLSRKNPDWVVGTLAVILISPLMLAPQTGPVNLIPLIKMKKKKHVRKISIRCGHRHLRCWQ</sequence>